<feature type="binding site" evidence="7">
    <location>
        <position position="106"/>
    </location>
    <ligand>
        <name>Zn(2+)</name>
        <dbReference type="ChEBI" id="CHEBI:29105"/>
        <label>1</label>
    </ligand>
</feature>
<evidence type="ECO:0000256" key="4">
    <source>
        <dbReference type="ARBA" id="ARBA00022801"/>
    </source>
</evidence>
<feature type="binding site" evidence="7">
    <location>
        <position position="143"/>
    </location>
    <ligand>
        <name>Zn(2+)</name>
        <dbReference type="ChEBI" id="CHEBI:29105"/>
        <label>1</label>
    </ligand>
</feature>
<keyword evidence="5 7" id="KW-0862">Zinc</keyword>
<comment type="caution">
    <text evidence="9">The sequence shown here is derived from an EMBL/GenBank/DDBJ whole genome shotgun (WGS) entry which is preliminary data.</text>
</comment>
<feature type="binding site" evidence="7">
    <location>
        <position position="227"/>
    </location>
    <ligand>
        <name>Zn(2+)</name>
        <dbReference type="ChEBI" id="CHEBI:29105"/>
        <label>3</label>
    </ligand>
</feature>
<feature type="binding site" evidence="7">
    <location>
        <position position="180"/>
    </location>
    <ligand>
        <name>Zn(2+)</name>
        <dbReference type="ChEBI" id="CHEBI:29105"/>
        <label>3</label>
    </ligand>
</feature>
<dbReference type="FunFam" id="3.20.20.150:FF:000001">
    <property type="entry name" value="Probable endonuclease 4"/>
    <property type="match status" value="1"/>
</dbReference>
<sequence>MLFGYHVSTAGGLHKCFAEAEVLGATAIQIFVGSPQMWATPAVSDKEVEKFKTAWKNSPVKKVLVHSAYLPNPSSHKASLRNLSLKKMKDEAKLAYAIQADGYNFHCGSNQEGENEGIANAIITLNRLAELTNDKWPVKLILENDAGAGNRIGDTIEELGAIWKGLKNKKRFGFTLDTCHLFVSGIDVRTKKDISALLAKFDKLIGLKHLEFIHANDALFPLGSKKDRHANIGKGEIGIEGFKNLLHAGKLKHLPFILETPRTGDPKQDLKDIRALKHLAQN</sequence>
<name>A0A0G1X726_UNCK3</name>
<comment type="catalytic activity">
    <reaction evidence="7">
        <text>Endonucleolytic cleavage to 5'-phosphooligonucleotide end-products.</text>
        <dbReference type="EC" id="3.1.21.2"/>
    </reaction>
</comment>
<accession>A0A0G1X726</accession>
<evidence type="ECO:0000256" key="1">
    <source>
        <dbReference type="ARBA" id="ARBA00005340"/>
    </source>
</evidence>
<dbReference type="PANTHER" id="PTHR21445:SF0">
    <property type="entry name" value="APURINIC-APYRIMIDINIC ENDONUCLEASE"/>
    <property type="match status" value="1"/>
</dbReference>
<dbReference type="Pfam" id="PF01261">
    <property type="entry name" value="AP_endonuc_2"/>
    <property type="match status" value="1"/>
</dbReference>
<dbReference type="PROSITE" id="PS00731">
    <property type="entry name" value="AP_NUCLEASE_F2_3"/>
    <property type="match status" value="1"/>
</dbReference>
<dbReference type="HAMAP" id="MF_00152">
    <property type="entry name" value="Nfo"/>
    <property type="match status" value="1"/>
</dbReference>
<dbReference type="EMBL" id="LCRB01000002">
    <property type="protein sequence ID" value="KKW26781.1"/>
    <property type="molecule type" value="Genomic_DNA"/>
</dbReference>
<dbReference type="InterPro" id="IPR001719">
    <property type="entry name" value="AP_endonuc_2"/>
</dbReference>
<dbReference type="GO" id="GO:0003677">
    <property type="term" value="F:DNA binding"/>
    <property type="evidence" value="ECO:0007669"/>
    <property type="project" value="InterPro"/>
</dbReference>
<dbReference type="NCBIfam" id="TIGR00587">
    <property type="entry name" value="nfo"/>
    <property type="match status" value="1"/>
</dbReference>
<keyword evidence="6 7" id="KW-0234">DNA repair</keyword>
<evidence type="ECO:0000256" key="2">
    <source>
        <dbReference type="ARBA" id="ARBA00022723"/>
    </source>
</evidence>
<feature type="binding site" evidence="7">
    <location>
        <position position="143"/>
    </location>
    <ligand>
        <name>Zn(2+)</name>
        <dbReference type="ChEBI" id="CHEBI:29105"/>
        <label>2</label>
    </ligand>
</feature>
<dbReference type="GO" id="GO:0003906">
    <property type="term" value="F:DNA-(apurinic or apyrimidinic site) endonuclease activity"/>
    <property type="evidence" value="ECO:0007669"/>
    <property type="project" value="TreeGrafter"/>
</dbReference>
<protein>
    <recommendedName>
        <fullName evidence="7">Probable endonuclease 4</fullName>
        <ecNumber evidence="7">3.1.21.2</ecNumber>
    </recommendedName>
    <alternativeName>
        <fullName evidence="7">Endodeoxyribonuclease IV</fullName>
    </alternativeName>
    <alternativeName>
        <fullName evidence="7">Endonuclease IV</fullName>
    </alternativeName>
</protein>
<keyword evidence="3 7" id="KW-0227">DNA damage</keyword>
<keyword evidence="7 9" id="KW-0255">Endonuclease</keyword>
<keyword evidence="4 7" id="KW-0378">Hydrolase</keyword>
<evidence type="ECO:0000259" key="8">
    <source>
        <dbReference type="Pfam" id="PF01261"/>
    </source>
</evidence>
<dbReference type="CDD" id="cd00019">
    <property type="entry name" value="AP2Ec"/>
    <property type="match status" value="1"/>
</dbReference>
<feature type="domain" description="Xylose isomerase-like TIM barrel" evidence="8">
    <location>
        <begin position="17"/>
        <end position="272"/>
    </location>
</feature>
<evidence type="ECO:0000256" key="3">
    <source>
        <dbReference type="ARBA" id="ARBA00022763"/>
    </source>
</evidence>
<organism evidence="9 10">
    <name type="scientific">candidate division Kazan bacterium GW2011_GWB1_52_7</name>
    <dbReference type="NCBI Taxonomy" id="1620414"/>
    <lineage>
        <taxon>Bacteria</taxon>
        <taxon>Bacteria division Kazan-3B-28</taxon>
    </lineage>
</organism>
<dbReference type="Proteomes" id="UP000034913">
    <property type="component" value="Unassembled WGS sequence"/>
</dbReference>
<dbReference type="GO" id="GO:0008833">
    <property type="term" value="F:deoxyribonuclease IV (phage-T4-induced) activity"/>
    <property type="evidence" value="ECO:0007669"/>
    <property type="project" value="UniProtKB-UniRule"/>
</dbReference>
<keyword evidence="7" id="KW-0540">Nuclease</keyword>
<dbReference type="InterPro" id="IPR018246">
    <property type="entry name" value="AP_endonuc_F2_Zn_BS"/>
</dbReference>
<reference evidence="9 10" key="1">
    <citation type="journal article" date="2015" name="Nature">
        <title>rRNA introns, odd ribosomes, and small enigmatic genomes across a large radiation of phyla.</title>
        <authorList>
            <person name="Brown C.T."/>
            <person name="Hug L.A."/>
            <person name="Thomas B.C."/>
            <person name="Sharon I."/>
            <person name="Castelle C.J."/>
            <person name="Singh A."/>
            <person name="Wilkins M.J."/>
            <person name="Williams K.H."/>
            <person name="Banfield J.F."/>
        </authorList>
    </citation>
    <scope>NUCLEOTIDE SEQUENCE [LARGE SCALE GENOMIC DNA]</scope>
</reference>
<dbReference type="GO" id="GO:0008270">
    <property type="term" value="F:zinc ion binding"/>
    <property type="evidence" value="ECO:0007669"/>
    <property type="project" value="UniProtKB-UniRule"/>
</dbReference>
<comment type="cofactor">
    <cofactor evidence="7">
        <name>Zn(2+)</name>
        <dbReference type="ChEBI" id="CHEBI:29105"/>
    </cofactor>
    <text evidence="7">Binds 3 Zn(2+) ions.</text>
</comment>
<dbReference type="Gene3D" id="3.20.20.150">
    <property type="entry name" value="Divalent-metal-dependent TIM barrel enzymes"/>
    <property type="match status" value="1"/>
</dbReference>
<feature type="binding site" evidence="7">
    <location>
        <position position="66"/>
    </location>
    <ligand>
        <name>Zn(2+)</name>
        <dbReference type="ChEBI" id="CHEBI:29105"/>
        <label>1</label>
    </ligand>
</feature>
<dbReference type="PROSITE" id="PS51432">
    <property type="entry name" value="AP_NUCLEASE_F2_4"/>
    <property type="match status" value="1"/>
</dbReference>
<dbReference type="InterPro" id="IPR013022">
    <property type="entry name" value="Xyl_isomerase-like_TIM-brl"/>
</dbReference>
<evidence type="ECO:0000256" key="5">
    <source>
        <dbReference type="ARBA" id="ARBA00022833"/>
    </source>
</evidence>
<dbReference type="InterPro" id="IPR036237">
    <property type="entry name" value="Xyl_isomerase-like_sf"/>
</dbReference>
<dbReference type="EC" id="3.1.21.2" evidence="7"/>
<dbReference type="GO" id="GO:0008081">
    <property type="term" value="F:phosphoric diester hydrolase activity"/>
    <property type="evidence" value="ECO:0007669"/>
    <property type="project" value="TreeGrafter"/>
</dbReference>
<comment type="function">
    <text evidence="7">Endonuclease IV plays a role in DNA repair. It cleaves phosphodiester bonds at apurinic or apyrimidinic (AP) sites, generating a 3'-hydroxyl group and a 5'-terminal sugar phosphate.</text>
</comment>
<evidence type="ECO:0000313" key="10">
    <source>
        <dbReference type="Proteomes" id="UP000034913"/>
    </source>
</evidence>
<gene>
    <name evidence="7" type="primary">nfo</name>
    <name evidence="9" type="ORF">VF00_C0002G0106</name>
</gene>
<evidence type="ECO:0000256" key="6">
    <source>
        <dbReference type="ARBA" id="ARBA00023204"/>
    </source>
</evidence>
<comment type="similarity">
    <text evidence="1 7">Belongs to the AP endonuclease 2 family.</text>
</comment>
<feature type="binding site" evidence="7">
    <location>
        <position position="259"/>
    </location>
    <ligand>
        <name>Zn(2+)</name>
        <dbReference type="ChEBI" id="CHEBI:29105"/>
        <label>2</label>
    </ligand>
</feature>
<dbReference type="PROSITE" id="PS00730">
    <property type="entry name" value="AP_NUCLEASE_F2_2"/>
    <property type="match status" value="1"/>
</dbReference>
<dbReference type="SMART" id="SM00518">
    <property type="entry name" value="AP2Ec"/>
    <property type="match status" value="1"/>
</dbReference>
<dbReference type="SUPFAM" id="SSF51658">
    <property type="entry name" value="Xylose isomerase-like"/>
    <property type="match status" value="1"/>
</dbReference>
<evidence type="ECO:0000256" key="7">
    <source>
        <dbReference type="HAMAP-Rule" id="MF_00152"/>
    </source>
</evidence>
<feature type="binding site" evidence="7">
    <location>
        <position position="177"/>
    </location>
    <ligand>
        <name>Zn(2+)</name>
        <dbReference type="ChEBI" id="CHEBI:29105"/>
        <label>2</label>
    </ligand>
</feature>
<dbReference type="AlphaFoldDB" id="A0A0G1X726"/>
<dbReference type="PANTHER" id="PTHR21445">
    <property type="entry name" value="ENDONUCLEASE IV ENDODEOXYRIBONUCLEASE IV"/>
    <property type="match status" value="1"/>
</dbReference>
<evidence type="ECO:0000313" key="9">
    <source>
        <dbReference type="EMBL" id="KKW26781.1"/>
    </source>
</evidence>
<dbReference type="GO" id="GO:0006284">
    <property type="term" value="P:base-excision repair"/>
    <property type="evidence" value="ECO:0007669"/>
    <property type="project" value="TreeGrafter"/>
</dbReference>
<dbReference type="PATRIC" id="fig|1620414.3.peg.337"/>
<proteinExistence type="inferred from homology"/>
<feature type="binding site" evidence="7">
    <location>
        <position position="229"/>
    </location>
    <ligand>
        <name>Zn(2+)</name>
        <dbReference type="ChEBI" id="CHEBI:29105"/>
        <label>3</label>
    </ligand>
</feature>
<feature type="binding site" evidence="7">
    <location>
        <position position="214"/>
    </location>
    <ligand>
        <name>Zn(2+)</name>
        <dbReference type="ChEBI" id="CHEBI:29105"/>
        <label>2</label>
    </ligand>
</feature>
<keyword evidence="2 7" id="KW-0479">Metal-binding</keyword>